<keyword evidence="3" id="KW-0804">Transcription</keyword>
<dbReference type="PANTHER" id="PTHR44688:SF25">
    <property type="entry name" value="HTH LUXR-TYPE DOMAIN-CONTAINING PROTEIN"/>
    <property type="match status" value="1"/>
</dbReference>
<dbReference type="PROSITE" id="PS50043">
    <property type="entry name" value="HTH_LUXR_2"/>
    <property type="match status" value="1"/>
</dbReference>
<proteinExistence type="predicted"/>
<evidence type="ECO:0000313" key="5">
    <source>
        <dbReference type="EMBL" id="SFK42561.1"/>
    </source>
</evidence>
<dbReference type="EMBL" id="FOSL01000006">
    <property type="protein sequence ID" value="SFK42561.1"/>
    <property type="molecule type" value="Genomic_DNA"/>
</dbReference>
<accession>A0A1I3ZFQ4</accession>
<dbReference type="SUPFAM" id="SSF46894">
    <property type="entry name" value="C-terminal effector domain of the bipartite response regulators"/>
    <property type="match status" value="1"/>
</dbReference>
<gene>
    <name evidence="5" type="ORF">SAMN04488498_106121</name>
</gene>
<sequence>MAEFPLTVMVALSDAERAEELAHMLAEHDGMIVAMPSELEPPGHVDAIVTDGEPLDGETPHVVLGQTVAAANVSAVLPLSADAALVGAAVRIAAAGYRLERGEAGNGVDTVQADGIVSNAHSSIALTPREMETLSLLADGASNKVIARQLRISVHTAKFHVAAVLAKLHAQNRADAVAIGVRQGLLYL</sequence>
<dbReference type="InterPro" id="IPR000792">
    <property type="entry name" value="Tscrpt_reg_LuxR_C"/>
</dbReference>
<dbReference type="OrthoDB" id="9807052at2"/>
<keyword evidence="2" id="KW-0238">DNA-binding</keyword>
<dbReference type="CDD" id="cd06170">
    <property type="entry name" value="LuxR_C_like"/>
    <property type="match status" value="1"/>
</dbReference>
<dbReference type="RefSeq" id="WP_149760481.1">
    <property type="nucleotide sequence ID" value="NZ_BSPE01000031.1"/>
</dbReference>
<dbReference type="GO" id="GO:0003677">
    <property type="term" value="F:DNA binding"/>
    <property type="evidence" value="ECO:0007669"/>
    <property type="project" value="UniProtKB-KW"/>
</dbReference>
<evidence type="ECO:0000256" key="1">
    <source>
        <dbReference type="ARBA" id="ARBA00023015"/>
    </source>
</evidence>
<evidence type="ECO:0000256" key="2">
    <source>
        <dbReference type="ARBA" id="ARBA00023125"/>
    </source>
</evidence>
<name>A0A1I3ZFQ4_9HYPH</name>
<feature type="domain" description="HTH luxR-type" evidence="4">
    <location>
        <begin position="119"/>
        <end position="184"/>
    </location>
</feature>
<dbReference type="Proteomes" id="UP000323300">
    <property type="component" value="Unassembled WGS sequence"/>
</dbReference>
<evidence type="ECO:0000256" key="3">
    <source>
        <dbReference type="ARBA" id="ARBA00023163"/>
    </source>
</evidence>
<dbReference type="PRINTS" id="PR00038">
    <property type="entry name" value="HTHLUXR"/>
</dbReference>
<dbReference type="AlphaFoldDB" id="A0A1I3ZFQ4"/>
<protein>
    <submittedName>
        <fullName evidence="5">Regulatory protein, luxR family</fullName>
    </submittedName>
</protein>
<evidence type="ECO:0000259" key="4">
    <source>
        <dbReference type="PROSITE" id="PS50043"/>
    </source>
</evidence>
<evidence type="ECO:0000313" key="6">
    <source>
        <dbReference type="Proteomes" id="UP000323300"/>
    </source>
</evidence>
<organism evidence="5 6">
    <name type="scientific">Neomesorhizobium albiziae</name>
    <dbReference type="NCBI Taxonomy" id="335020"/>
    <lineage>
        <taxon>Bacteria</taxon>
        <taxon>Pseudomonadati</taxon>
        <taxon>Pseudomonadota</taxon>
        <taxon>Alphaproteobacteria</taxon>
        <taxon>Hyphomicrobiales</taxon>
        <taxon>Phyllobacteriaceae</taxon>
        <taxon>Neomesorhizobium</taxon>
    </lineage>
</organism>
<dbReference type="GO" id="GO:0006355">
    <property type="term" value="P:regulation of DNA-templated transcription"/>
    <property type="evidence" value="ECO:0007669"/>
    <property type="project" value="InterPro"/>
</dbReference>
<dbReference type="InterPro" id="IPR036388">
    <property type="entry name" value="WH-like_DNA-bd_sf"/>
</dbReference>
<dbReference type="SMART" id="SM00421">
    <property type="entry name" value="HTH_LUXR"/>
    <property type="match status" value="1"/>
</dbReference>
<keyword evidence="6" id="KW-1185">Reference proteome</keyword>
<dbReference type="PANTHER" id="PTHR44688">
    <property type="entry name" value="DNA-BINDING TRANSCRIPTIONAL ACTIVATOR DEVR_DOSR"/>
    <property type="match status" value="1"/>
</dbReference>
<dbReference type="Gene3D" id="1.10.10.10">
    <property type="entry name" value="Winged helix-like DNA-binding domain superfamily/Winged helix DNA-binding domain"/>
    <property type="match status" value="1"/>
</dbReference>
<dbReference type="Pfam" id="PF00196">
    <property type="entry name" value="GerE"/>
    <property type="match status" value="1"/>
</dbReference>
<keyword evidence="1" id="KW-0805">Transcription regulation</keyword>
<reference evidence="5 6" key="1">
    <citation type="submission" date="2016-10" db="EMBL/GenBank/DDBJ databases">
        <authorList>
            <person name="Varghese N."/>
            <person name="Submissions S."/>
        </authorList>
    </citation>
    <scope>NUCLEOTIDE SEQUENCE [LARGE SCALE GENOMIC DNA]</scope>
    <source>
        <strain evidence="5 6">DSM 21822</strain>
    </source>
</reference>
<dbReference type="InterPro" id="IPR016032">
    <property type="entry name" value="Sig_transdc_resp-reg_C-effctor"/>
</dbReference>